<feature type="non-terminal residue" evidence="3">
    <location>
        <position position="1"/>
    </location>
</feature>
<dbReference type="Proteomes" id="UP000824890">
    <property type="component" value="Unassembled WGS sequence"/>
</dbReference>
<organism evidence="3 4">
    <name type="scientific">Brassica napus</name>
    <name type="common">Rape</name>
    <dbReference type="NCBI Taxonomy" id="3708"/>
    <lineage>
        <taxon>Eukaryota</taxon>
        <taxon>Viridiplantae</taxon>
        <taxon>Streptophyta</taxon>
        <taxon>Embryophyta</taxon>
        <taxon>Tracheophyta</taxon>
        <taxon>Spermatophyta</taxon>
        <taxon>Magnoliopsida</taxon>
        <taxon>eudicotyledons</taxon>
        <taxon>Gunneridae</taxon>
        <taxon>Pentapetalae</taxon>
        <taxon>rosids</taxon>
        <taxon>malvids</taxon>
        <taxon>Brassicales</taxon>
        <taxon>Brassicaceae</taxon>
        <taxon>Brassiceae</taxon>
        <taxon>Brassica</taxon>
    </lineage>
</organism>
<keyword evidence="4" id="KW-1185">Reference proteome</keyword>
<feature type="region of interest" description="Disordered" evidence="1">
    <location>
        <begin position="330"/>
        <end position="361"/>
    </location>
</feature>
<dbReference type="PANTHER" id="PTHR45089">
    <property type="entry name" value="DNAJ HEAT SHOCK AMINO-TERMINAL DOMAIN PROTEIN-RELATED"/>
    <property type="match status" value="1"/>
</dbReference>
<proteinExistence type="predicted"/>
<comment type="caution">
    <text evidence="3">The sequence shown here is derived from an EMBL/GenBank/DDBJ whole genome shotgun (WGS) entry which is preliminary data.</text>
</comment>
<protein>
    <recommendedName>
        <fullName evidence="2">DUF3444 domain-containing protein</fullName>
    </recommendedName>
</protein>
<feature type="region of interest" description="Disordered" evidence="1">
    <location>
        <begin position="1"/>
        <end position="29"/>
    </location>
</feature>
<evidence type="ECO:0000259" key="2">
    <source>
        <dbReference type="Pfam" id="PF11926"/>
    </source>
</evidence>
<sequence>VKYVMEADSSNLSREVTPEQDPVTERDEHQTRKRFRLSSLVFVEFLKRLLHSLYALIRGSDSMVTEGASSGGLHQLLDQLQVITSPVLQFTDKWREIHEEYATLQSSLKKQAVRLDLKEKSLMERVVELEKKEEMLKDVEEREMKIGLLEKSLEEKAKDNDVKQYLVSSVLKRLDCETASEAANVLEEKGKKVDEDKSRELEKAVKEIEAREKKLRLLDEAMKEKVIELEKKQKAFEGEQLVKAEEMELKRREMLAELEKKEKSFEVELKAKAEEMELKCKEKTAALEKKEKSFEMELKAKAEDMKVKEKQLEEKEKELELKQRELEDKLKEREKETNSACLASASASSPQQRDKACEEEEPERIKIVDSEFHDFKNTMSSFSVDKIWALYDPQDEMPRLYAKIKRINKSRLSLDVTWLDPKDDESVPIACGRFTHGRRETVSYLTFSHELKPIIHGRNISVNPKKGETWALFKNLGQQHKPPYRYDLVEVVVGFKDRQGVGVAYLGKVEGFVSVFKHSAKDRVVKRVIAPDEMQRFSHRVPSVRLSGDEKEGVPAGSFELDPAAVPSYILLGGEGA</sequence>
<evidence type="ECO:0000313" key="4">
    <source>
        <dbReference type="Proteomes" id="UP000824890"/>
    </source>
</evidence>
<name>A0ABQ8DES5_BRANA</name>
<evidence type="ECO:0000313" key="3">
    <source>
        <dbReference type="EMBL" id="KAH0927867.1"/>
    </source>
</evidence>
<evidence type="ECO:0000256" key="1">
    <source>
        <dbReference type="SAM" id="MobiDB-lite"/>
    </source>
</evidence>
<feature type="compositionally biased region" description="Low complexity" evidence="1">
    <location>
        <begin position="339"/>
        <end position="349"/>
    </location>
</feature>
<dbReference type="PANTHER" id="PTHR45089:SF37">
    <property type="entry name" value="DUF3444 DOMAIN-CONTAINING PROTEIN"/>
    <property type="match status" value="1"/>
</dbReference>
<gene>
    <name evidence="3" type="ORF">HID58_020123</name>
</gene>
<dbReference type="InterPro" id="IPR024593">
    <property type="entry name" value="DUF3444"/>
</dbReference>
<feature type="domain" description="DUF3444" evidence="2">
    <location>
        <begin position="362"/>
        <end position="550"/>
    </location>
</feature>
<reference evidence="3 4" key="1">
    <citation type="submission" date="2021-05" db="EMBL/GenBank/DDBJ databases">
        <title>Genome Assembly of Synthetic Allotetraploid Brassica napus Reveals Homoeologous Exchanges between Subgenomes.</title>
        <authorList>
            <person name="Davis J.T."/>
        </authorList>
    </citation>
    <scope>NUCLEOTIDE SEQUENCE [LARGE SCALE GENOMIC DNA]</scope>
    <source>
        <strain evidence="4">cv. Da-Ae</strain>
        <tissue evidence="3">Seedling</tissue>
    </source>
</reference>
<dbReference type="Pfam" id="PF11926">
    <property type="entry name" value="DUF3444"/>
    <property type="match status" value="1"/>
</dbReference>
<dbReference type="EMBL" id="JAGKQM010000005">
    <property type="protein sequence ID" value="KAH0927867.1"/>
    <property type="molecule type" value="Genomic_DNA"/>
</dbReference>
<accession>A0ABQ8DES5</accession>